<dbReference type="Pfam" id="PF00276">
    <property type="entry name" value="Ribosomal_L23"/>
    <property type="match status" value="1"/>
</dbReference>
<name>A0A6A6M8N2_HEVBR</name>
<dbReference type="GO" id="GO:0003735">
    <property type="term" value="F:structural constituent of ribosome"/>
    <property type="evidence" value="ECO:0007669"/>
    <property type="project" value="InterPro"/>
</dbReference>
<comment type="similarity">
    <text evidence="1">Belongs to the universal ribosomal protein uL23 family.</text>
</comment>
<evidence type="ECO:0000256" key="3">
    <source>
        <dbReference type="ARBA" id="ARBA00023274"/>
    </source>
</evidence>
<protein>
    <recommendedName>
        <fullName evidence="4">Large ribosomal subunit protein uL23m</fullName>
    </recommendedName>
</protein>
<keyword evidence="2" id="KW-0689">Ribosomal protein</keyword>
<dbReference type="InterPro" id="IPR012677">
    <property type="entry name" value="Nucleotide-bd_a/b_plait_sf"/>
</dbReference>
<dbReference type="PANTHER" id="PTHR12059:SF5">
    <property type="entry name" value="LARGE RIBOSOMAL SUBUNIT PROTEIN UL23M"/>
    <property type="match status" value="1"/>
</dbReference>
<dbReference type="Gene3D" id="3.30.70.330">
    <property type="match status" value="1"/>
</dbReference>
<accession>A0A6A6M8N2</accession>
<dbReference type="GO" id="GO:0003729">
    <property type="term" value="F:mRNA binding"/>
    <property type="evidence" value="ECO:0007669"/>
    <property type="project" value="UniProtKB-ARBA"/>
</dbReference>
<sequence length="294" mass="33204">MGSELVDLPMKLLMPSSSDNIKEIAFKTIPSMSKVEIKRVLSSYGFEVEKVRTLNMQGKKKRRGGRIVARPNYKKAYVTLKNPLSIAADLFPAYAIEKERTSSRKHSKSSYVQEDDVKSHWLDKEECRDIPEKHSWRGSSNLCTIGTLGQVICQAVRVNILQEAGLRIVCRSGEVILCLLQLQTLKCNVDFDFIIRDHNGIYVVVAIGWVQGVVQARYAEVNGLRQALLCLKRLTYQSCVLVADCRPLLAPGNLFSLNWVARQVSMVAHTLARLSCSYACFVHRRELVGLFTKR</sequence>
<evidence type="ECO:0000313" key="6">
    <source>
        <dbReference type="Proteomes" id="UP000467840"/>
    </source>
</evidence>
<dbReference type="AlphaFoldDB" id="A0A6A6M8N2"/>
<keyword evidence="3" id="KW-0687">Ribonucleoprotein</keyword>
<evidence type="ECO:0000313" key="5">
    <source>
        <dbReference type="EMBL" id="KAF2309197.1"/>
    </source>
</evidence>
<dbReference type="InterPro" id="IPR012678">
    <property type="entry name" value="Ribosomal_uL23/eL15/eS24_sf"/>
</dbReference>
<evidence type="ECO:0000256" key="4">
    <source>
        <dbReference type="ARBA" id="ARBA00039977"/>
    </source>
</evidence>
<organism evidence="5 6">
    <name type="scientific">Hevea brasiliensis</name>
    <name type="common">Para rubber tree</name>
    <name type="synonym">Siphonia brasiliensis</name>
    <dbReference type="NCBI Taxonomy" id="3981"/>
    <lineage>
        <taxon>Eukaryota</taxon>
        <taxon>Viridiplantae</taxon>
        <taxon>Streptophyta</taxon>
        <taxon>Embryophyta</taxon>
        <taxon>Tracheophyta</taxon>
        <taxon>Spermatophyta</taxon>
        <taxon>Magnoliopsida</taxon>
        <taxon>eudicotyledons</taxon>
        <taxon>Gunneridae</taxon>
        <taxon>Pentapetalae</taxon>
        <taxon>rosids</taxon>
        <taxon>fabids</taxon>
        <taxon>Malpighiales</taxon>
        <taxon>Euphorbiaceae</taxon>
        <taxon>Crotonoideae</taxon>
        <taxon>Micrandreae</taxon>
        <taxon>Hevea</taxon>
    </lineage>
</organism>
<dbReference type="GO" id="GO:0005762">
    <property type="term" value="C:mitochondrial large ribosomal subunit"/>
    <property type="evidence" value="ECO:0007669"/>
    <property type="project" value="TreeGrafter"/>
</dbReference>
<evidence type="ECO:0000256" key="2">
    <source>
        <dbReference type="ARBA" id="ARBA00022980"/>
    </source>
</evidence>
<proteinExistence type="inferred from homology"/>
<keyword evidence="6" id="KW-1185">Reference proteome</keyword>
<dbReference type="EMBL" id="JAAGAX010000006">
    <property type="protein sequence ID" value="KAF2309197.1"/>
    <property type="molecule type" value="Genomic_DNA"/>
</dbReference>
<dbReference type="PANTHER" id="PTHR12059">
    <property type="entry name" value="RIBOSOMAL PROTEIN L23-RELATED"/>
    <property type="match status" value="1"/>
</dbReference>
<comment type="caution">
    <text evidence="5">The sequence shown here is derived from an EMBL/GenBank/DDBJ whole genome shotgun (WGS) entry which is preliminary data.</text>
</comment>
<dbReference type="InterPro" id="IPR013025">
    <property type="entry name" value="Ribosomal_uL23-like"/>
</dbReference>
<dbReference type="Proteomes" id="UP000467840">
    <property type="component" value="Chromosome 14"/>
</dbReference>
<gene>
    <name evidence="5" type="ORF">GH714_001147</name>
</gene>
<reference evidence="5 6" key="1">
    <citation type="journal article" date="2020" name="Mol. Plant">
        <title>The Chromosome-Based Rubber Tree Genome Provides New Insights into Spurge Genome Evolution and Rubber Biosynthesis.</title>
        <authorList>
            <person name="Liu J."/>
            <person name="Shi C."/>
            <person name="Shi C.C."/>
            <person name="Li W."/>
            <person name="Zhang Q.J."/>
            <person name="Zhang Y."/>
            <person name="Li K."/>
            <person name="Lu H.F."/>
            <person name="Shi C."/>
            <person name="Zhu S.T."/>
            <person name="Xiao Z.Y."/>
            <person name="Nan H."/>
            <person name="Yue Y."/>
            <person name="Zhu X.G."/>
            <person name="Wu Y."/>
            <person name="Hong X.N."/>
            <person name="Fan G.Y."/>
            <person name="Tong Y."/>
            <person name="Zhang D."/>
            <person name="Mao C.L."/>
            <person name="Liu Y.L."/>
            <person name="Hao S.J."/>
            <person name="Liu W.Q."/>
            <person name="Lv M.Q."/>
            <person name="Zhang H.B."/>
            <person name="Liu Y."/>
            <person name="Hu-Tang G.R."/>
            <person name="Wang J.P."/>
            <person name="Wang J.H."/>
            <person name="Sun Y.H."/>
            <person name="Ni S.B."/>
            <person name="Chen W.B."/>
            <person name="Zhang X.C."/>
            <person name="Jiao Y.N."/>
            <person name="Eichler E.E."/>
            <person name="Li G.H."/>
            <person name="Liu X."/>
            <person name="Gao L.Z."/>
        </authorList>
    </citation>
    <scope>NUCLEOTIDE SEQUENCE [LARGE SCALE GENOMIC DNA]</scope>
    <source>
        <strain evidence="6">cv. GT1</strain>
        <tissue evidence="5">Leaf</tissue>
    </source>
</reference>
<dbReference type="SUPFAM" id="SSF54189">
    <property type="entry name" value="Ribosomal proteins S24e, L23 and L15e"/>
    <property type="match status" value="1"/>
</dbReference>
<evidence type="ECO:0000256" key="1">
    <source>
        <dbReference type="ARBA" id="ARBA00006700"/>
    </source>
</evidence>
<dbReference type="GO" id="GO:0032543">
    <property type="term" value="P:mitochondrial translation"/>
    <property type="evidence" value="ECO:0007669"/>
    <property type="project" value="TreeGrafter"/>
</dbReference>